<reference evidence="1" key="1">
    <citation type="submission" date="2020-04" db="EMBL/GenBank/DDBJ databases">
        <title>Draft genome resource of the tomato pathogen Pseudocercospora fuligena.</title>
        <authorList>
            <person name="Zaccaron A."/>
        </authorList>
    </citation>
    <scope>NUCLEOTIDE SEQUENCE</scope>
    <source>
        <strain evidence="1">PF001</strain>
    </source>
</reference>
<keyword evidence="2" id="KW-1185">Reference proteome</keyword>
<dbReference type="AlphaFoldDB" id="A0A8H6RQ50"/>
<evidence type="ECO:0000313" key="2">
    <source>
        <dbReference type="Proteomes" id="UP000660729"/>
    </source>
</evidence>
<name>A0A8H6RQ50_9PEZI</name>
<comment type="caution">
    <text evidence="1">The sequence shown here is derived from an EMBL/GenBank/DDBJ whole genome shotgun (WGS) entry which is preliminary data.</text>
</comment>
<evidence type="ECO:0000313" key="1">
    <source>
        <dbReference type="EMBL" id="KAF7195167.1"/>
    </source>
</evidence>
<dbReference type="Proteomes" id="UP000660729">
    <property type="component" value="Unassembled WGS sequence"/>
</dbReference>
<gene>
    <name evidence="1" type="ORF">HII31_03373</name>
</gene>
<sequence>MPSFFSLPAELREAIYFHLLVSHGPVQLSSGLTASTSSSVLPKLLLISRQLTSEYLSLAHKNSHLLINDDPMGSYISPGLKKPYLPPNFRHAIGQITINLTCLGFNPGDEVLFHEGWVEKVLDQIDGDPDEVRINVHLYSIQDILEYEAAMMWSGKWIRDERVKELKVYRTNIRDLKGAFEDGVREEIMSWNAQERRFVRCDEGMNEREAKEGMGNVWLNTAARIEVDALW</sequence>
<protein>
    <submittedName>
        <fullName evidence="1">Uncharacterized protein</fullName>
    </submittedName>
</protein>
<proteinExistence type="predicted"/>
<accession>A0A8H6RQ50</accession>
<organism evidence="1 2">
    <name type="scientific">Pseudocercospora fuligena</name>
    <dbReference type="NCBI Taxonomy" id="685502"/>
    <lineage>
        <taxon>Eukaryota</taxon>
        <taxon>Fungi</taxon>
        <taxon>Dikarya</taxon>
        <taxon>Ascomycota</taxon>
        <taxon>Pezizomycotina</taxon>
        <taxon>Dothideomycetes</taxon>
        <taxon>Dothideomycetidae</taxon>
        <taxon>Mycosphaerellales</taxon>
        <taxon>Mycosphaerellaceae</taxon>
        <taxon>Pseudocercospora</taxon>
    </lineage>
</organism>
<dbReference type="EMBL" id="JABCIY010000041">
    <property type="protein sequence ID" value="KAF7195167.1"/>
    <property type="molecule type" value="Genomic_DNA"/>
</dbReference>